<dbReference type="HOGENOM" id="CLU_078512_0_0_5"/>
<reference evidence="2" key="1">
    <citation type="submission" date="2012-02" db="EMBL/GenBank/DDBJ databases">
        <title>Improved High-Quality Draft Sequence of Rhizobium leguminosarum bv. trifolii WSM2297.</title>
        <authorList>
            <consortium name="US DOE Joint Genome Institute"/>
            <person name="Lucas S."/>
            <person name="Han J."/>
            <person name="Lapidus A."/>
            <person name="Cheng J.-F."/>
            <person name="Goodwin L."/>
            <person name="Pitluck S."/>
            <person name="Peters L."/>
            <person name="Ovchinnikova G."/>
            <person name="Zhang X."/>
            <person name="Detter J.C."/>
            <person name="Han C."/>
            <person name="Tapia R."/>
            <person name="Land M."/>
            <person name="Hauser L."/>
            <person name="Kyrpides N."/>
            <person name="Ivanova N."/>
            <person name="Pagani I."/>
            <person name="Brau L."/>
            <person name="Yates R."/>
            <person name="O'Hara G."/>
            <person name="Rui T."/>
            <person name="Howieson J."/>
            <person name="Reeve W."/>
            <person name="Woyke T."/>
        </authorList>
    </citation>
    <scope>NUCLEOTIDE SEQUENCE [LARGE SCALE GENOMIC DNA]</scope>
    <source>
        <strain evidence="2">WSM2297</strain>
    </source>
</reference>
<evidence type="ECO:0000313" key="1">
    <source>
        <dbReference type="EMBL" id="EJC85212.1"/>
    </source>
</evidence>
<dbReference type="AlphaFoldDB" id="J0L766"/>
<name>J0L766_RHILT</name>
<dbReference type="OrthoDB" id="153065at2"/>
<gene>
    <name evidence="1" type="ORF">Rleg4DRAFT_7088</name>
    <name evidence="2" type="ORF">Rleg4DRAFT_7804</name>
</gene>
<protein>
    <recommendedName>
        <fullName evidence="3">N-acetyltransferase domain-containing protein</fullName>
    </recommendedName>
</protein>
<dbReference type="RefSeq" id="WP_003574373.1">
    <property type="nucleotide sequence ID" value="NZ_JH719392.1"/>
</dbReference>
<accession>J0L766</accession>
<proteinExistence type="predicted"/>
<dbReference type="EMBL" id="JH719392">
    <property type="protein sequence ID" value="EJC85904.1"/>
    <property type="molecule type" value="Genomic_DNA"/>
</dbReference>
<organism evidence="2">
    <name type="scientific">Rhizobium leguminosarum bv. trifolii WSM2297</name>
    <dbReference type="NCBI Taxonomy" id="754762"/>
    <lineage>
        <taxon>Bacteria</taxon>
        <taxon>Pseudomonadati</taxon>
        <taxon>Pseudomonadota</taxon>
        <taxon>Alphaproteobacteria</taxon>
        <taxon>Hyphomicrobiales</taxon>
        <taxon>Rhizobiaceae</taxon>
        <taxon>Rhizobium/Agrobacterium group</taxon>
        <taxon>Rhizobium</taxon>
    </lineage>
</organism>
<evidence type="ECO:0000313" key="2">
    <source>
        <dbReference type="EMBL" id="EJC85904.1"/>
    </source>
</evidence>
<sequence>MINRSPQSSLLKHRIRSDAEKARLCAANNADLYQAIFRAHRLPDQRTDAFWSSDAIAPPYYSNLTTLDPEAIEEQLAEIGRLTDRLGRRCGLKDGFSTLDLISKGFRLLFSASWIWAESPTMAARVPEDWSRVRDAAELNLWEQAWKQSGSPTEAKVFTPALLADPDMHIYGQPAGDRFEAGCIVNRSAEVVGVSNIFHLPGTPPALRDAISVAAIAFLPGLPLVGYDRGEALDEMIGLGFRSVGELRIWVSGEDA</sequence>
<dbReference type="EMBL" id="JH719392">
    <property type="protein sequence ID" value="EJC85212.1"/>
    <property type="molecule type" value="Genomic_DNA"/>
</dbReference>
<evidence type="ECO:0008006" key="3">
    <source>
        <dbReference type="Google" id="ProtNLM"/>
    </source>
</evidence>
<dbReference type="Proteomes" id="UP000005732">
    <property type="component" value="Unassembled WGS sequence"/>
</dbReference>